<evidence type="ECO:0000313" key="1">
    <source>
        <dbReference type="EMBL" id="MFD1144802.1"/>
    </source>
</evidence>
<dbReference type="EMBL" id="JBHTLP010000023">
    <property type="protein sequence ID" value="MFD1144802.1"/>
    <property type="molecule type" value="Genomic_DNA"/>
</dbReference>
<reference evidence="2" key="1">
    <citation type="journal article" date="2019" name="Int. J. Syst. Evol. Microbiol.">
        <title>The Global Catalogue of Microorganisms (GCM) 10K type strain sequencing project: providing services to taxonomists for standard genome sequencing and annotation.</title>
        <authorList>
            <consortium name="The Broad Institute Genomics Platform"/>
            <consortium name="The Broad Institute Genome Sequencing Center for Infectious Disease"/>
            <person name="Wu L."/>
            <person name="Ma J."/>
        </authorList>
    </citation>
    <scope>NUCLEOTIDE SEQUENCE [LARGE SCALE GENOMIC DNA]</scope>
    <source>
        <strain evidence="2">CCUG 55608</strain>
    </source>
</reference>
<dbReference type="RefSeq" id="WP_265993868.1">
    <property type="nucleotide sequence ID" value="NZ_CP110973.1"/>
</dbReference>
<dbReference type="Pfam" id="PF12771">
    <property type="entry name" value="SusD-like_2"/>
    <property type="match status" value="1"/>
</dbReference>
<gene>
    <name evidence="1" type="ORF">ACFQ4C_26975</name>
</gene>
<keyword evidence="2" id="KW-1185">Reference proteome</keyword>
<comment type="caution">
    <text evidence="1">The sequence shown here is derived from an EMBL/GenBank/DDBJ whole genome shotgun (WGS) entry which is preliminary data.</text>
</comment>
<proteinExistence type="predicted"/>
<evidence type="ECO:0000313" key="2">
    <source>
        <dbReference type="Proteomes" id="UP001597116"/>
    </source>
</evidence>
<organism evidence="1 2">
    <name type="scientific">Larkinella insperata</name>
    <dbReference type="NCBI Taxonomy" id="332158"/>
    <lineage>
        <taxon>Bacteria</taxon>
        <taxon>Pseudomonadati</taxon>
        <taxon>Bacteroidota</taxon>
        <taxon>Cytophagia</taxon>
        <taxon>Cytophagales</taxon>
        <taxon>Spirosomataceae</taxon>
        <taxon>Larkinella</taxon>
    </lineage>
</organism>
<name>A0ABW3QFX9_9BACT</name>
<dbReference type="InterPro" id="IPR011990">
    <property type="entry name" value="TPR-like_helical_dom_sf"/>
</dbReference>
<dbReference type="SUPFAM" id="SSF48452">
    <property type="entry name" value="TPR-like"/>
    <property type="match status" value="1"/>
</dbReference>
<dbReference type="Gene3D" id="1.25.40.390">
    <property type="match status" value="1"/>
</dbReference>
<accession>A0ABW3QFX9</accession>
<protein>
    <submittedName>
        <fullName evidence="1">SusD/RagB family nutrient-binding outer membrane lipoprotein</fullName>
    </submittedName>
</protein>
<keyword evidence="1" id="KW-0449">Lipoprotein</keyword>
<dbReference type="PROSITE" id="PS51257">
    <property type="entry name" value="PROKAR_LIPOPROTEIN"/>
    <property type="match status" value="1"/>
</dbReference>
<sequence>MKTILYILAVAALFLQGCTEHFEDLNKNPAGFSTISPGVQLTKVQADLSGQREDVWRYDLAISSPLVQHLAGSWWTQHGGQYRILDKGQWYTLWETTYPRDLKNIQDLVNRTANDPELVNIHAAGRIMRVYIFSRLTDLYGDIPYSEAIKGYTEKIFLPKYDTQEAIYTSFFEELDAAVKSMDPTKPIVQGDAFFDGNVDKWIKFGNSLRLRLGFRLTKVKPDVAKQQVEAAIAGGVMTNNSFSCVMRHEAINYTFGENRGNGRSQVFQADVSSSGFRLTNTLVNFMKQTKDPRLTIYGGTYLPVNGSEAIDNSKNLDITGSLQEGLAYGAMSWNVWTPDQTVTLPSSQTVVVPTAYRRMQPSKYVAALNAPFFHLTYAEVEFLLAEAAARGWGGQTNPSDHFMKGVQASCESMTLYPGAPAIAQPSIDSLKATYKAFPTTLAGQMKAIHEQLWVHFFLNGSEAYSNFRRTGYPALVPFTSVDWYNSGTNGVIPRRFFYPESEAVQNPTNYKEAVGRIGGQDDWLKRVWWDKE</sequence>
<dbReference type="InterPro" id="IPR041662">
    <property type="entry name" value="SusD-like_2"/>
</dbReference>
<dbReference type="Proteomes" id="UP001597116">
    <property type="component" value="Unassembled WGS sequence"/>
</dbReference>